<dbReference type="STRING" id="236234.A0A1J9S3M2"/>
<dbReference type="InterPro" id="IPR044215">
    <property type="entry name" value="PIG-H"/>
</dbReference>
<evidence type="ECO:0000256" key="2">
    <source>
        <dbReference type="ARBA" id="ARBA00009610"/>
    </source>
</evidence>
<dbReference type="InterPro" id="IPR019328">
    <property type="entry name" value="PIGH-H_dom"/>
</dbReference>
<dbReference type="EMBL" id="MNUE01000022">
    <property type="protein sequence ID" value="OJD34596.1"/>
    <property type="molecule type" value="Genomic_DNA"/>
</dbReference>
<evidence type="ECO:0000313" key="5">
    <source>
        <dbReference type="EMBL" id="OJD34596.1"/>
    </source>
</evidence>
<dbReference type="Pfam" id="PF10181">
    <property type="entry name" value="PIG-H"/>
    <property type="match status" value="1"/>
</dbReference>
<feature type="transmembrane region" description="Helical" evidence="3">
    <location>
        <begin position="39"/>
        <end position="60"/>
    </location>
</feature>
<gene>
    <name evidence="5" type="ORF">BKCO1_2200041</name>
</gene>
<evidence type="ECO:0000259" key="4">
    <source>
        <dbReference type="Pfam" id="PF10181"/>
    </source>
</evidence>
<keyword evidence="6" id="KW-1185">Reference proteome</keyword>
<dbReference type="GeneID" id="31013099"/>
<keyword evidence="3" id="KW-1133">Transmembrane helix</keyword>
<dbReference type="RefSeq" id="XP_020130856.1">
    <property type="nucleotide sequence ID" value="XM_020272839.1"/>
</dbReference>
<dbReference type="AlphaFoldDB" id="A0A1J9S3M2"/>
<comment type="pathway">
    <text evidence="1">Glycolipid biosynthesis; glycosylphosphatidylinositol-anchor biosynthesis.</text>
</comment>
<dbReference type="GO" id="GO:0016757">
    <property type="term" value="F:glycosyltransferase activity"/>
    <property type="evidence" value="ECO:0007669"/>
    <property type="project" value="UniProtKB-KW"/>
</dbReference>
<dbReference type="Proteomes" id="UP000183809">
    <property type="component" value="Unassembled WGS sequence"/>
</dbReference>
<sequence>MILLTNSAPPKLHVSRPTSTTVCFTVSTRPNADTVPKKALLYFSHAVRLGLGVLILALFWTKWRSYFPLPDLPDGGYDNDRWERALLTNRVGVMVAWAAEQMDRRALAVGGAVGLWGVVRRGYTEESILVLRGLGVQTSSSSPTYLSTATTRFIPTASIQDIFIHEAFKGFEVRFYLSIVVEGEEDTVVVFPNLLPKRQILEEVWRGTKACLYEPKS</sequence>
<evidence type="ECO:0000256" key="1">
    <source>
        <dbReference type="ARBA" id="ARBA00004687"/>
    </source>
</evidence>
<protein>
    <submittedName>
        <fullName evidence="5">Phosphatidylinositol n-acetylglucosaminyltransferase</fullName>
    </submittedName>
</protein>
<accession>A0A1J9S3M2</accession>
<comment type="caution">
    <text evidence="5">The sequence shown here is derived from an EMBL/GenBank/DDBJ whole genome shotgun (WGS) entry which is preliminary data.</text>
</comment>
<feature type="domain" description="Phosphatidylinositol N-acetylglucosaminyltransferase subunit H conserved" evidence="4">
    <location>
        <begin position="127"/>
        <end position="192"/>
    </location>
</feature>
<reference evidence="5 6" key="1">
    <citation type="submission" date="2016-10" db="EMBL/GenBank/DDBJ databases">
        <title>Proteomics and genomics reveal pathogen-plant mechanisms compatible with a hemibiotrophic lifestyle of Diplodia corticola.</title>
        <authorList>
            <person name="Fernandes I."/>
            <person name="De Jonge R."/>
            <person name="Van De Peer Y."/>
            <person name="Devreese B."/>
            <person name="Alves A."/>
            <person name="Esteves A.C."/>
        </authorList>
    </citation>
    <scope>NUCLEOTIDE SEQUENCE [LARGE SCALE GENOMIC DNA]</scope>
    <source>
        <strain evidence="5 6">CBS 112549</strain>
    </source>
</reference>
<dbReference type="PANTHER" id="PTHR15231">
    <property type="entry name" value="PHOSPHATIDYLINOSITOL N-ACETYLGLUCOSAMINYLTRANSFERASE SUBUNIT H"/>
    <property type="match status" value="1"/>
</dbReference>
<keyword evidence="3" id="KW-0472">Membrane</keyword>
<evidence type="ECO:0000256" key="3">
    <source>
        <dbReference type="SAM" id="Phobius"/>
    </source>
</evidence>
<keyword evidence="5" id="KW-0808">Transferase</keyword>
<name>A0A1J9S3M2_9PEZI</name>
<organism evidence="5 6">
    <name type="scientific">Diplodia corticola</name>
    <dbReference type="NCBI Taxonomy" id="236234"/>
    <lineage>
        <taxon>Eukaryota</taxon>
        <taxon>Fungi</taxon>
        <taxon>Dikarya</taxon>
        <taxon>Ascomycota</taxon>
        <taxon>Pezizomycotina</taxon>
        <taxon>Dothideomycetes</taxon>
        <taxon>Dothideomycetes incertae sedis</taxon>
        <taxon>Botryosphaeriales</taxon>
        <taxon>Botryosphaeriaceae</taxon>
        <taxon>Diplodia</taxon>
    </lineage>
</organism>
<evidence type="ECO:0000313" key="6">
    <source>
        <dbReference type="Proteomes" id="UP000183809"/>
    </source>
</evidence>
<dbReference type="GO" id="GO:0000506">
    <property type="term" value="C:glycosylphosphatidylinositol-N-acetylglucosaminyltransferase (GPI-GnT) complex"/>
    <property type="evidence" value="ECO:0007669"/>
    <property type="project" value="InterPro"/>
</dbReference>
<dbReference type="UniPathway" id="UPA00196"/>
<dbReference type="OrthoDB" id="6256716at2759"/>
<comment type="similarity">
    <text evidence="2">Belongs to the PIGH family.</text>
</comment>
<keyword evidence="5" id="KW-0328">Glycosyltransferase</keyword>
<proteinExistence type="inferred from homology"/>
<dbReference type="PANTHER" id="PTHR15231:SF1">
    <property type="entry name" value="PHOSPHATIDYLINOSITOL N-ACETYLGLUCOSAMINYLTRANSFERASE SUBUNIT H"/>
    <property type="match status" value="1"/>
</dbReference>
<keyword evidence="3" id="KW-0812">Transmembrane</keyword>
<dbReference type="GO" id="GO:0006506">
    <property type="term" value="P:GPI anchor biosynthetic process"/>
    <property type="evidence" value="ECO:0007669"/>
    <property type="project" value="UniProtKB-UniPathway"/>
</dbReference>